<evidence type="ECO:0000313" key="2">
    <source>
        <dbReference type="EMBL" id="KAF2095575.1"/>
    </source>
</evidence>
<feature type="domain" description="Heterokaryon incompatibility" evidence="1">
    <location>
        <begin position="108"/>
        <end position="266"/>
    </location>
</feature>
<dbReference type="EMBL" id="ML978131">
    <property type="protein sequence ID" value="KAF2095575.1"/>
    <property type="molecule type" value="Genomic_DNA"/>
</dbReference>
<keyword evidence="3" id="KW-1185">Reference proteome</keyword>
<evidence type="ECO:0000259" key="1">
    <source>
        <dbReference type="Pfam" id="PF06985"/>
    </source>
</evidence>
<name>A0A9P4M3C9_9PEZI</name>
<dbReference type="OrthoDB" id="5125733at2759"/>
<protein>
    <submittedName>
        <fullName evidence="2">HET-domain-containing protein</fullName>
    </submittedName>
</protein>
<reference evidence="2" key="1">
    <citation type="journal article" date="2020" name="Stud. Mycol.">
        <title>101 Dothideomycetes genomes: a test case for predicting lifestyles and emergence of pathogens.</title>
        <authorList>
            <person name="Haridas S."/>
            <person name="Albert R."/>
            <person name="Binder M."/>
            <person name="Bloem J."/>
            <person name="Labutti K."/>
            <person name="Salamov A."/>
            <person name="Andreopoulos B."/>
            <person name="Baker S."/>
            <person name="Barry K."/>
            <person name="Bills G."/>
            <person name="Bluhm B."/>
            <person name="Cannon C."/>
            <person name="Castanera R."/>
            <person name="Culley D."/>
            <person name="Daum C."/>
            <person name="Ezra D."/>
            <person name="Gonzalez J."/>
            <person name="Henrissat B."/>
            <person name="Kuo A."/>
            <person name="Liang C."/>
            <person name="Lipzen A."/>
            <person name="Lutzoni F."/>
            <person name="Magnuson J."/>
            <person name="Mondo S."/>
            <person name="Nolan M."/>
            <person name="Ohm R."/>
            <person name="Pangilinan J."/>
            <person name="Park H.-J."/>
            <person name="Ramirez L."/>
            <person name="Alfaro M."/>
            <person name="Sun H."/>
            <person name="Tritt A."/>
            <person name="Yoshinaga Y."/>
            <person name="Zwiers L.-H."/>
            <person name="Turgeon B."/>
            <person name="Goodwin S."/>
            <person name="Spatafora J."/>
            <person name="Crous P."/>
            <person name="Grigoriev I."/>
        </authorList>
    </citation>
    <scope>NUCLEOTIDE SEQUENCE</scope>
    <source>
        <strain evidence="2">CBS 133067</strain>
    </source>
</reference>
<dbReference type="Pfam" id="PF06985">
    <property type="entry name" value="HET"/>
    <property type="match status" value="1"/>
</dbReference>
<accession>A0A9P4M3C9</accession>
<comment type="caution">
    <text evidence="2">The sequence shown here is derived from an EMBL/GenBank/DDBJ whole genome shotgun (WGS) entry which is preliminary data.</text>
</comment>
<gene>
    <name evidence="2" type="ORF">NA57DRAFT_79294</name>
</gene>
<dbReference type="Proteomes" id="UP000799772">
    <property type="component" value="Unassembled WGS sequence"/>
</dbReference>
<proteinExistence type="predicted"/>
<organism evidence="2 3">
    <name type="scientific">Rhizodiscina lignyota</name>
    <dbReference type="NCBI Taxonomy" id="1504668"/>
    <lineage>
        <taxon>Eukaryota</taxon>
        <taxon>Fungi</taxon>
        <taxon>Dikarya</taxon>
        <taxon>Ascomycota</taxon>
        <taxon>Pezizomycotina</taxon>
        <taxon>Dothideomycetes</taxon>
        <taxon>Pleosporomycetidae</taxon>
        <taxon>Aulographales</taxon>
        <taxon>Rhizodiscinaceae</taxon>
        <taxon>Rhizodiscina</taxon>
    </lineage>
</organism>
<sequence length="570" mass="65413">MEISNYCWALRCERQASVSNFSKWTPCPSSYDHPAELTEDLRLAKQWLTECLENHHLCKTTFSGLLPRRLVFIGDTLNGGTQKLITTRKTDESDQSYKYLEHREVSQYSTLSYCWGPDPGPLRLQHENLDQFAESIPWEAIPKTIQDAILISRSLKIHYLWVDALCIIQPTEDDDSDWTEESSRMDSIYSNAVCTISATSAMNNSEGCFFERQWMVFPLRNCDLDITDLHFDGQQSVILTCKHPTHKKDLGGSAAPLNRRAWTLQERRLSSRALDWTEKGVFFDCHTLRHSRWEREDINEAIGIRMSLLSGKTFSRLNNEEILAYWSYVIYDYSPRALTKPSDRLVALSGVAKFFQAFLKDEYLAGIWRSSLPVGLLWHWFTFGDYDSVQSQTTPDHQSFNSNAYLAPSWSWAATLPRRIAMRSFEDVRVTPGVKVDSQNTRVELATTDPTGAVKNGQLRITAPVVTVVRILGGWRLLYHPYSLRFMEWLDPSEGHQLLQMSCLLIAYENRPLDPTFGPTYIGIIIEPAPGSAKCYKRIGLFELAMERNVSGPYPSLYNFMDQWDDVTLV</sequence>
<dbReference type="AlphaFoldDB" id="A0A9P4M3C9"/>
<evidence type="ECO:0000313" key="3">
    <source>
        <dbReference type="Proteomes" id="UP000799772"/>
    </source>
</evidence>
<dbReference type="PANTHER" id="PTHR33112">
    <property type="entry name" value="DOMAIN PROTEIN, PUTATIVE-RELATED"/>
    <property type="match status" value="1"/>
</dbReference>
<dbReference type="InterPro" id="IPR010730">
    <property type="entry name" value="HET"/>
</dbReference>
<dbReference type="PANTHER" id="PTHR33112:SF16">
    <property type="entry name" value="HETEROKARYON INCOMPATIBILITY DOMAIN-CONTAINING PROTEIN"/>
    <property type="match status" value="1"/>
</dbReference>